<accession>A0ABV5BUU0</accession>
<dbReference type="EMBL" id="JBHIRY010000001">
    <property type="protein sequence ID" value="MFB5759064.1"/>
    <property type="molecule type" value="Genomic_DNA"/>
</dbReference>
<reference evidence="1 2" key="1">
    <citation type="submission" date="2024-09" db="EMBL/GenBank/DDBJ databases">
        <title>Paenibacillus zeirhizospherea sp. nov., isolated from surface of the maize (Zea mays) roots in a horticulture field, Hungary.</title>
        <authorList>
            <person name="Marton D."/>
            <person name="Farkas M."/>
            <person name="Bedics A."/>
            <person name="Toth E."/>
            <person name="Tancsics A."/>
            <person name="Boka K."/>
            <person name="Marati G."/>
            <person name="Kriszt B."/>
            <person name="Cserhati M."/>
        </authorList>
    </citation>
    <scope>NUCLEOTIDE SEQUENCE [LARGE SCALE GENOMIC DNA]</scope>
    <source>
        <strain evidence="1 2">JCM 18446</strain>
    </source>
</reference>
<gene>
    <name evidence="1" type="ORF">ACE5LO_01525</name>
</gene>
<dbReference type="RefSeq" id="WP_375518316.1">
    <property type="nucleotide sequence ID" value="NZ_JBHIRY010000001.1"/>
</dbReference>
<name>A0ABV5BUU0_9BACL</name>
<organism evidence="1 2">
    <name type="scientific">Paenibacillus medicaginis</name>
    <dbReference type="NCBI Taxonomy" id="1470560"/>
    <lineage>
        <taxon>Bacteria</taxon>
        <taxon>Bacillati</taxon>
        <taxon>Bacillota</taxon>
        <taxon>Bacilli</taxon>
        <taxon>Bacillales</taxon>
        <taxon>Paenibacillaceae</taxon>
        <taxon>Paenibacillus</taxon>
    </lineage>
</organism>
<keyword evidence="2" id="KW-1185">Reference proteome</keyword>
<dbReference type="Proteomes" id="UP001580430">
    <property type="component" value="Unassembled WGS sequence"/>
</dbReference>
<proteinExistence type="predicted"/>
<evidence type="ECO:0000313" key="1">
    <source>
        <dbReference type="EMBL" id="MFB5759064.1"/>
    </source>
</evidence>
<evidence type="ECO:0000313" key="2">
    <source>
        <dbReference type="Proteomes" id="UP001580430"/>
    </source>
</evidence>
<sequence>MNEKLKQSRINQYANKFFADNSRNTPVTDATLEHTFKNCVIPAKPVMYAEIKERIKEMKADTTYKFNNEE</sequence>
<comment type="caution">
    <text evidence="1">The sequence shown here is derived from an EMBL/GenBank/DDBJ whole genome shotgun (WGS) entry which is preliminary data.</text>
</comment>
<protein>
    <submittedName>
        <fullName evidence="1">Uncharacterized protein</fullName>
    </submittedName>
</protein>